<accession>A0A7W9F161</accession>
<comment type="caution">
    <text evidence="2">The sequence shown here is derived from an EMBL/GenBank/DDBJ whole genome shotgun (WGS) entry which is preliminary data.</text>
</comment>
<dbReference type="RefSeq" id="WP_183531090.1">
    <property type="nucleotide sequence ID" value="NZ_JACIJM010000018.1"/>
</dbReference>
<dbReference type="Proteomes" id="UP000535415">
    <property type="component" value="Unassembled WGS sequence"/>
</dbReference>
<feature type="domain" description="Anti-sigma factor NepR" evidence="1">
    <location>
        <begin position="15"/>
        <end position="47"/>
    </location>
</feature>
<name>A0A7W9F161_9RHOB</name>
<dbReference type="Pfam" id="PF18557">
    <property type="entry name" value="NepR"/>
    <property type="match status" value="1"/>
</dbReference>
<proteinExistence type="predicted"/>
<organism evidence="2 3">
    <name type="scientific">Yoonia ponticola</name>
    <dbReference type="NCBI Taxonomy" id="1524255"/>
    <lineage>
        <taxon>Bacteria</taxon>
        <taxon>Pseudomonadati</taxon>
        <taxon>Pseudomonadota</taxon>
        <taxon>Alphaproteobacteria</taxon>
        <taxon>Rhodobacterales</taxon>
        <taxon>Paracoccaceae</taxon>
        <taxon>Yoonia</taxon>
    </lineage>
</organism>
<gene>
    <name evidence="2" type="ORF">FHS72_003633</name>
</gene>
<dbReference type="InterPro" id="IPR041649">
    <property type="entry name" value="NepR"/>
</dbReference>
<keyword evidence="3" id="KW-1185">Reference proteome</keyword>
<dbReference type="EMBL" id="JACIJM010000018">
    <property type="protein sequence ID" value="MBB5723985.1"/>
    <property type="molecule type" value="Genomic_DNA"/>
</dbReference>
<evidence type="ECO:0000313" key="3">
    <source>
        <dbReference type="Proteomes" id="UP000535415"/>
    </source>
</evidence>
<evidence type="ECO:0000313" key="2">
    <source>
        <dbReference type="EMBL" id="MBB5723985.1"/>
    </source>
</evidence>
<evidence type="ECO:0000259" key="1">
    <source>
        <dbReference type="Pfam" id="PF18557"/>
    </source>
</evidence>
<dbReference type="AlphaFoldDB" id="A0A7W9F161"/>
<sequence>MTSRDDPKKLKIASFIDENLKQVFSDLERDQMPDQITDLLTLLRAQDDELKVKK</sequence>
<protein>
    <recommendedName>
        <fullName evidence="1">Anti-sigma factor NepR domain-containing protein</fullName>
    </recommendedName>
</protein>
<reference evidence="2 3" key="1">
    <citation type="submission" date="2020-08" db="EMBL/GenBank/DDBJ databases">
        <title>Genomic Encyclopedia of Type Strains, Phase IV (KMG-IV): sequencing the most valuable type-strain genomes for metagenomic binning, comparative biology and taxonomic classification.</title>
        <authorList>
            <person name="Goeker M."/>
        </authorList>
    </citation>
    <scope>NUCLEOTIDE SEQUENCE [LARGE SCALE GENOMIC DNA]</scope>
    <source>
        <strain evidence="2 3">DSM 101064</strain>
    </source>
</reference>